<name>A0A1J4L258_9EUKA</name>
<protein>
    <recommendedName>
        <fullName evidence="3">BTB domain-containing protein</fullName>
    </recommendedName>
</protein>
<dbReference type="EMBL" id="MLAK01000001">
    <property type="protein sequence ID" value="OHT17599.1"/>
    <property type="molecule type" value="Genomic_DNA"/>
</dbReference>
<dbReference type="Proteomes" id="UP000179807">
    <property type="component" value="Unassembled WGS sequence"/>
</dbReference>
<evidence type="ECO:0008006" key="3">
    <source>
        <dbReference type="Google" id="ProtNLM"/>
    </source>
</evidence>
<dbReference type="AlphaFoldDB" id="A0A1J4L258"/>
<proteinExistence type="predicted"/>
<keyword evidence="2" id="KW-1185">Reference proteome</keyword>
<organism evidence="1 2">
    <name type="scientific">Tritrichomonas foetus</name>
    <dbReference type="NCBI Taxonomy" id="1144522"/>
    <lineage>
        <taxon>Eukaryota</taxon>
        <taxon>Metamonada</taxon>
        <taxon>Parabasalia</taxon>
        <taxon>Tritrichomonadida</taxon>
        <taxon>Tritrichomonadidae</taxon>
        <taxon>Tritrichomonas</taxon>
    </lineage>
</organism>
<sequence>MISQNDLSAYFKLLPRNFELIINGIAYKCNKLCLMSFSAEISDFIKSNTDSTKYEAIIEASDDHIKNIIDFLHGELFNPREDEYFDYYFIAASLGIEVIRKRIHMNITKVITSDNVTAYYEKLSKYPDFCDPLIRFFDANPSFFRNFVKENVFHSVLIHSLFKNVINMFETEDSKLEFIQTLNSDPKSTDLSLYQYIYPEKLSNEHLNNFLQLPYEVSVYTHCFKLISKLLHKKNELNESLNSIKSKTSQIQSDLTFELNIKNSQQQEISQKSNQISNAVQTEEQVRIRAIQLANKLEFLAADVALLSVQNEPTQIFLKNVGEMRKLCVDMHALMKYFYEQGGWLLWPGSSVNSMNYSKELDEAMEQLQIMVDGFEPNSELLCMFSQYFVKICDNIRKAANT</sequence>
<dbReference type="GeneID" id="94824458"/>
<dbReference type="OrthoDB" id="10652518at2759"/>
<dbReference type="VEuPathDB" id="TrichDB:TRFO_00856"/>
<dbReference type="RefSeq" id="XP_068370735.1">
    <property type="nucleotide sequence ID" value="XM_068489754.1"/>
</dbReference>
<comment type="caution">
    <text evidence="1">The sequence shown here is derived from an EMBL/GenBank/DDBJ whole genome shotgun (WGS) entry which is preliminary data.</text>
</comment>
<evidence type="ECO:0000313" key="1">
    <source>
        <dbReference type="EMBL" id="OHT17599.1"/>
    </source>
</evidence>
<gene>
    <name evidence="1" type="ORF">TRFO_00856</name>
</gene>
<reference evidence="1" key="1">
    <citation type="submission" date="2016-10" db="EMBL/GenBank/DDBJ databases">
        <authorList>
            <person name="Benchimol M."/>
            <person name="Almeida L.G."/>
            <person name="Vasconcelos A.T."/>
            <person name="Perreira-Neves A."/>
            <person name="Rosa I.A."/>
            <person name="Tasca T."/>
            <person name="Bogo M.R."/>
            <person name="de Souza W."/>
        </authorList>
    </citation>
    <scope>NUCLEOTIDE SEQUENCE [LARGE SCALE GENOMIC DNA]</scope>
    <source>
        <strain evidence="1">K</strain>
    </source>
</reference>
<accession>A0A1J4L258</accession>
<evidence type="ECO:0000313" key="2">
    <source>
        <dbReference type="Proteomes" id="UP000179807"/>
    </source>
</evidence>